<feature type="non-terminal residue" evidence="1">
    <location>
        <position position="104"/>
    </location>
</feature>
<name>A0A0F9IUX4_9ZZZZ</name>
<accession>A0A0F9IUX4</accession>
<proteinExistence type="predicted"/>
<reference evidence="1" key="1">
    <citation type="journal article" date="2015" name="Nature">
        <title>Complex archaea that bridge the gap between prokaryotes and eukaryotes.</title>
        <authorList>
            <person name="Spang A."/>
            <person name="Saw J.H."/>
            <person name="Jorgensen S.L."/>
            <person name="Zaremba-Niedzwiedzka K."/>
            <person name="Martijn J."/>
            <person name="Lind A.E."/>
            <person name="van Eijk R."/>
            <person name="Schleper C."/>
            <person name="Guy L."/>
            <person name="Ettema T.J."/>
        </authorList>
    </citation>
    <scope>NUCLEOTIDE SEQUENCE</scope>
</reference>
<dbReference type="AlphaFoldDB" id="A0A0F9IUX4"/>
<gene>
    <name evidence="1" type="ORF">LCGC14_1611260</name>
</gene>
<comment type="caution">
    <text evidence="1">The sequence shown here is derived from an EMBL/GenBank/DDBJ whole genome shotgun (WGS) entry which is preliminary data.</text>
</comment>
<organism evidence="1">
    <name type="scientific">marine sediment metagenome</name>
    <dbReference type="NCBI Taxonomy" id="412755"/>
    <lineage>
        <taxon>unclassified sequences</taxon>
        <taxon>metagenomes</taxon>
        <taxon>ecological metagenomes</taxon>
    </lineage>
</organism>
<protein>
    <submittedName>
        <fullName evidence="1">Uncharacterized protein</fullName>
    </submittedName>
</protein>
<dbReference type="EMBL" id="LAZR01013047">
    <property type="protein sequence ID" value="KKM23819.1"/>
    <property type="molecule type" value="Genomic_DNA"/>
</dbReference>
<sequence length="104" mass="12258">MICPEFKNCRHNPLNTCHHSEPHELNFQCTSYCGHSKSGRVSPCIEEIKIVTGKFTKRKIREKEIMMWNKDRILSTIIESLKHNELSIADIQRKINMKRSTLIY</sequence>
<evidence type="ECO:0000313" key="1">
    <source>
        <dbReference type="EMBL" id="KKM23819.1"/>
    </source>
</evidence>